<dbReference type="WBParaSite" id="maker-PairedContig_4156-snap-gene-0.15-mRNA-1">
    <property type="protein sequence ID" value="maker-PairedContig_4156-snap-gene-0.15-mRNA-1"/>
    <property type="gene ID" value="maker-PairedContig_4156-snap-gene-0.15"/>
</dbReference>
<dbReference type="AlphaFoldDB" id="A0A1I8ERY7"/>
<feature type="signal peptide" evidence="1">
    <location>
        <begin position="1"/>
        <end position="20"/>
    </location>
</feature>
<reference evidence="2" key="1">
    <citation type="submission" date="2016-11" db="UniProtKB">
        <authorList>
            <consortium name="WormBaseParasite"/>
        </authorList>
    </citation>
    <scope>IDENTIFICATION</scope>
    <source>
        <strain evidence="2">pt0022</strain>
    </source>
</reference>
<accession>A0A1I8ERY7</accession>
<organism evidence="2">
    <name type="scientific">Wuchereria bancrofti</name>
    <dbReference type="NCBI Taxonomy" id="6293"/>
    <lineage>
        <taxon>Eukaryota</taxon>
        <taxon>Metazoa</taxon>
        <taxon>Ecdysozoa</taxon>
        <taxon>Nematoda</taxon>
        <taxon>Chromadorea</taxon>
        <taxon>Rhabditida</taxon>
        <taxon>Spirurina</taxon>
        <taxon>Spiruromorpha</taxon>
        <taxon>Filarioidea</taxon>
        <taxon>Onchocercidae</taxon>
        <taxon>Wuchereria</taxon>
    </lineage>
</organism>
<keyword evidence="1" id="KW-0732">Signal</keyword>
<evidence type="ECO:0000313" key="2">
    <source>
        <dbReference type="WBParaSite" id="maker-PairedContig_4156-snap-gene-0.15-mRNA-1"/>
    </source>
</evidence>
<evidence type="ECO:0000256" key="1">
    <source>
        <dbReference type="SAM" id="SignalP"/>
    </source>
</evidence>
<protein>
    <submittedName>
        <fullName evidence="2">Uncharacterized protein</fullName>
    </submittedName>
</protein>
<proteinExistence type="predicted"/>
<name>A0A1I8ERY7_WUCBA</name>
<feature type="chain" id="PRO_5009318344" evidence="1">
    <location>
        <begin position="21"/>
        <end position="124"/>
    </location>
</feature>
<sequence length="124" mass="13771">MEIFLFAFTATLLFAQSSSSVLVQEEKLGETIKLQVGTGVMDVQAEIPTTSDGQIDRMDILKNGKITDYGRKRYGDRLSFKDGVLVIKGLTADDAVSYFYFLNGDPKKPAAIDIQKKWIANCCH</sequence>